<dbReference type="EMBL" id="CM055758">
    <property type="protein sequence ID" value="KAJ7988536.1"/>
    <property type="molecule type" value="Genomic_DNA"/>
</dbReference>
<evidence type="ECO:0000313" key="2">
    <source>
        <dbReference type="Proteomes" id="UP001157502"/>
    </source>
</evidence>
<dbReference type="Proteomes" id="UP001157502">
    <property type="component" value="Chromosome 31"/>
</dbReference>
<sequence length="496" mass="54964">MSSKHNGSPPPYESNGYHEPSQPAYSYYPDDEFQHFYKWSSPPGVMKMMAVIILILSVAIFACVASTLAYDTQGGMAGFGGMGSYGGSYGGGNSYGSFGGGAYGAGNSYGYGGIGGNYYDPRTCKGFLIAMAAISFITSLAVFIIIVSRQTVSESRKFYLALVVICAVLALLMFIATIVYLMAVNPMAQSTGSIYGTQIAALCSQYQGPQVSGMLTNQYLYHYCVVEPQEAIAIVFGFLVMAALIIMMVFALKTRQKIRSFGKSNILWRKVKVVEEETPTQDVEAWVNNVSGVPDEGAVLNDYPQKFGGSRSYLDDTSTTYEKPPYSETPVPSVRMDYPVTSSAPFSSGSEMASSSAGKPKKRRAGRPRRADGHDTDYASSGDELDDDNDFDSEFPPITNDQERVDYKRDFDRDHQEYKDLQAQLDVINKKMTDVDRELDELQEGSSEFLDAMDEYNRIKDMKKSADYKEKKRQCKYLKAKLSHIKRMVADYDRTT</sequence>
<organism evidence="1 2">
    <name type="scientific">Dallia pectoralis</name>
    <name type="common">Alaska blackfish</name>
    <dbReference type="NCBI Taxonomy" id="75939"/>
    <lineage>
        <taxon>Eukaryota</taxon>
        <taxon>Metazoa</taxon>
        <taxon>Chordata</taxon>
        <taxon>Craniata</taxon>
        <taxon>Vertebrata</taxon>
        <taxon>Euteleostomi</taxon>
        <taxon>Actinopterygii</taxon>
        <taxon>Neopterygii</taxon>
        <taxon>Teleostei</taxon>
        <taxon>Protacanthopterygii</taxon>
        <taxon>Esociformes</taxon>
        <taxon>Umbridae</taxon>
        <taxon>Dallia</taxon>
    </lineage>
</organism>
<gene>
    <name evidence="1" type="ORF">DPEC_G00324590</name>
</gene>
<keyword evidence="2" id="KW-1185">Reference proteome</keyword>
<evidence type="ECO:0000313" key="1">
    <source>
        <dbReference type="EMBL" id="KAJ7988536.1"/>
    </source>
</evidence>
<comment type="caution">
    <text evidence="1">The sequence shown here is derived from an EMBL/GenBank/DDBJ whole genome shotgun (WGS) entry which is preliminary data.</text>
</comment>
<protein>
    <submittedName>
        <fullName evidence="1">Uncharacterized protein</fullName>
    </submittedName>
</protein>
<accession>A0ACC2FAW2</accession>
<name>A0ACC2FAW2_DALPE</name>
<proteinExistence type="predicted"/>
<reference evidence="1" key="1">
    <citation type="submission" date="2021-05" db="EMBL/GenBank/DDBJ databases">
        <authorList>
            <person name="Pan Q."/>
            <person name="Jouanno E."/>
            <person name="Zahm M."/>
            <person name="Klopp C."/>
            <person name="Cabau C."/>
            <person name="Louis A."/>
            <person name="Berthelot C."/>
            <person name="Parey E."/>
            <person name="Roest Crollius H."/>
            <person name="Montfort J."/>
            <person name="Robinson-Rechavi M."/>
            <person name="Bouchez O."/>
            <person name="Lampietro C."/>
            <person name="Lopez Roques C."/>
            <person name="Donnadieu C."/>
            <person name="Postlethwait J."/>
            <person name="Bobe J."/>
            <person name="Dillon D."/>
            <person name="Chandos A."/>
            <person name="von Hippel F."/>
            <person name="Guiguen Y."/>
        </authorList>
    </citation>
    <scope>NUCLEOTIDE SEQUENCE</scope>
    <source>
        <strain evidence="1">YG-Jan2019</strain>
    </source>
</reference>